<dbReference type="InterPro" id="IPR007016">
    <property type="entry name" value="O-antigen_ligase-rel_domated"/>
</dbReference>
<evidence type="ECO:0000256" key="6">
    <source>
        <dbReference type="SAM" id="Phobius"/>
    </source>
</evidence>
<name>A0A7Y2E949_UNCEI</name>
<feature type="domain" description="O-antigen ligase-related" evidence="7">
    <location>
        <begin position="244"/>
        <end position="373"/>
    </location>
</feature>
<feature type="region of interest" description="Disordered" evidence="5">
    <location>
        <begin position="437"/>
        <end position="457"/>
    </location>
</feature>
<evidence type="ECO:0000256" key="4">
    <source>
        <dbReference type="ARBA" id="ARBA00023136"/>
    </source>
</evidence>
<dbReference type="Pfam" id="PF04932">
    <property type="entry name" value="Wzy_C"/>
    <property type="match status" value="1"/>
</dbReference>
<dbReference type="EMBL" id="JABDJR010000317">
    <property type="protein sequence ID" value="NNF06702.1"/>
    <property type="molecule type" value="Genomic_DNA"/>
</dbReference>
<feature type="transmembrane region" description="Helical" evidence="6">
    <location>
        <begin position="357"/>
        <end position="378"/>
    </location>
</feature>
<dbReference type="GO" id="GO:0016020">
    <property type="term" value="C:membrane"/>
    <property type="evidence" value="ECO:0007669"/>
    <property type="project" value="UniProtKB-SubCell"/>
</dbReference>
<sequence length="457" mass="50381">MTLTDRRPLLFALTSLVLVAVMLMWRGHPGALAIPVVIFGAPLFALYVLHRPILILSMFLLVVVNLDFLRIGGEDGISFDIVLSMVLLYGFLVRVLLKPGESQSPGLEFLMVLFLLVAGASVLVSVFPAQSLKRWGRELEYVVIFAFLMRFALTAVHRKQILLAILLSSIFPAVVAILGYFLGIQAFLGQELYIESLVVGEARARGTLSHPTTLALYLMVVGLVTFALVLRPKYFSRAFLVPLFSLQMLAFYLSYARTGWIAFFIAALVVAWMLGYRKWLVLLVPVALFAAWKILPNFQERLLTATATGQENSLLWRFGLWAYSLDIFPRRPVLGSGVGTFIDYVSYQQGFAAHQTWIRLLLETGVIGCATFLGLTLAMGRKLKKAVNGWDGFQVGVFGAWVGMMVGSLGAGTFGLPSVAVYFWVLVALAINPLGKQEPNSETSDETILDLSPGSQV</sequence>
<keyword evidence="4 6" id="KW-0472">Membrane</keyword>
<feature type="transmembrane region" description="Helical" evidence="6">
    <location>
        <begin position="251"/>
        <end position="273"/>
    </location>
</feature>
<comment type="subcellular location">
    <subcellularLocation>
        <location evidence="1">Membrane</location>
        <topology evidence="1">Multi-pass membrane protein</topology>
    </subcellularLocation>
</comment>
<evidence type="ECO:0000313" key="9">
    <source>
        <dbReference type="Proteomes" id="UP000547674"/>
    </source>
</evidence>
<proteinExistence type="predicted"/>
<dbReference type="PANTHER" id="PTHR37422">
    <property type="entry name" value="TEICHURONIC ACID BIOSYNTHESIS PROTEIN TUAE"/>
    <property type="match status" value="1"/>
</dbReference>
<feature type="transmembrane region" description="Helical" evidence="6">
    <location>
        <begin position="139"/>
        <end position="156"/>
    </location>
</feature>
<dbReference type="PANTHER" id="PTHR37422:SF13">
    <property type="entry name" value="LIPOPOLYSACCHARIDE BIOSYNTHESIS PROTEIN PA4999-RELATED"/>
    <property type="match status" value="1"/>
</dbReference>
<evidence type="ECO:0000256" key="1">
    <source>
        <dbReference type="ARBA" id="ARBA00004141"/>
    </source>
</evidence>
<keyword evidence="2 6" id="KW-0812">Transmembrane</keyword>
<evidence type="ECO:0000256" key="5">
    <source>
        <dbReference type="SAM" id="MobiDB-lite"/>
    </source>
</evidence>
<accession>A0A7Y2E949</accession>
<keyword evidence="3 6" id="KW-1133">Transmembrane helix</keyword>
<feature type="transmembrane region" description="Helical" evidence="6">
    <location>
        <begin position="163"/>
        <end position="188"/>
    </location>
</feature>
<organism evidence="8 9">
    <name type="scientific">Eiseniibacteriota bacterium</name>
    <dbReference type="NCBI Taxonomy" id="2212470"/>
    <lineage>
        <taxon>Bacteria</taxon>
        <taxon>Candidatus Eiseniibacteriota</taxon>
    </lineage>
</organism>
<feature type="transmembrane region" description="Helical" evidence="6">
    <location>
        <begin position="279"/>
        <end position="295"/>
    </location>
</feature>
<comment type="caution">
    <text evidence="8">The sequence shown here is derived from an EMBL/GenBank/DDBJ whole genome shotgun (WGS) entry which is preliminary data.</text>
</comment>
<dbReference type="Proteomes" id="UP000547674">
    <property type="component" value="Unassembled WGS sequence"/>
</dbReference>
<feature type="transmembrane region" description="Helical" evidence="6">
    <location>
        <begin position="77"/>
        <end position="97"/>
    </location>
</feature>
<feature type="transmembrane region" description="Helical" evidence="6">
    <location>
        <begin position="398"/>
        <end position="431"/>
    </location>
</feature>
<evidence type="ECO:0000259" key="7">
    <source>
        <dbReference type="Pfam" id="PF04932"/>
    </source>
</evidence>
<protein>
    <recommendedName>
        <fullName evidence="7">O-antigen ligase-related domain-containing protein</fullName>
    </recommendedName>
</protein>
<feature type="transmembrane region" description="Helical" evidence="6">
    <location>
        <begin position="208"/>
        <end position="230"/>
    </location>
</feature>
<feature type="transmembrane region" description="Helical" evidence="6">
    <location>
        <begin position="109"/>
        <end position="127"/>
    </location>
</feature>
<evidence type="ECO:0000256" key="2">
    <source>
        <dbReference type="ARBA" id="ARBA00022692"/>
    </source>
</evidence>
<feature type="transmembrane region" description="Helical" evidence="6">
    <location>
        <begin position="9"/>
        <end position="25"/>
    </location>
</feature>
<evidence type="ECO:0000256" key="3">
    <source>
        <dbReference type="ARBA" id="ARBA00022989"/>
    </source>
</evidence>
<dbReference type="AlphaFoldDB" id="A0A7Y2E949"/>
<dbReference type="InterPro" id="IPR051533">
    <property type="entry name" value="WaaL-like"/>
</dbReference>
<evidence type="ECO:0000313" key="8">
    <source>
        <dbReference type="EMBL" id="NNF06702.1"/>
    </source>
</evidence>
<reference evidence="8 9" key="1">
    <citation type="submission" date="2020-03" db="EMBL/GenBank/DDBJ databases">
        <title>Metabolic flexibility allows generalist bacteria to become dominant in a frequently disturbed ecosystem.</title>
        <authorList>
            <person name="Chen Y.-J."/>
            <person name="Leung P.M."/>
            <person name="Bay S.K."/>
            <person name="Hugenholtz P."/>
            <person name="Kessler A.J."/>
            <person name="Shelley G."/>
            <person name="Waite D.W."/>
            <person name="Cook P.L."/>
            <person name="Greening C."/>
        </authorList>
    </citation>
    <scope>NUCLEOTIDE SEQUENCE [LARGE SCALE GENOMIC DNA]</scope>
    <source>
        <strain evidence="8">SS_bin_28</strain>
    </source>
</reference>
<gene>
    <name evidence="8" type="ORF">HKN21_08075</name>
</gene>